<keyword evidence="8 13" id="KW-0694">RNA-binding</keyword>
<name>A0A3Q3JVT5_MONAL</name>
<dbReference type="GO" id="GO:0008270">
    <property type="term" value="F:zinc ion binding"/>
    <property type="evidence" value="ECO:0007669"/>
    <property type="project" value="UniProtKB-KW"/>
</dbReference>
<dbReference type="SMART" id="SM00361">
    <property type="entry name" value="RRM_1"/>
    <property type="match status" value="1"/>
</dbReference>
<sequence>MAGFIGQGIHLRHQIATYKHGICFWLINVCFMVLYASSMSGGLAPSKSTVYVSNLPFSLTNNDLHKLFTKYGKVVKVTVVKDKDTRQSKGVAFVLFLDRESAHNCARAINNKQLFGRTVKASIAIDNGRAAEFIRRRNYIDKSKCYECGDTGHLSYACPKNMLGEREPPKKKEKKKKKKAPQPEHVEEESEEEGEDPALDSLSQAIAFQQARIDEEKEKQRKAQEDGSRASASSDSKKPRIKKSAYFSDEEELSD</sequence>
<dbReference type="PROSITE" id="PS50102">
    <property type="entry name" value="RRM"/>
    <property type="match status" value="1"/>
</dbReference>
<evidence type="ECO:0000256" key="5">
    <source>
        <dbReference type="ARBA" id="ARBA00022728"/>
    </source>
</evidence>
<proteinExistence type="predicted"/>
<dbReference type="Ensembl" id="ENSMALT00000024706.1">
    <property type="protein sequence ID" value="ENSMALP00000024249.1"/>
    <property type="gene ID" value="ENSMALG00000016907.1"/>
</dbReference>
<keyword evidence="6 12" id="KW-0863">Zinc-finger</keyword>
<evidence type="ECO:0000256" key="6">
    <source>
        <dbReference type="ARBA" id="ARBA00022771"/>
    </source>
</evidence>
<evidence type="ECO:0000259" key="17">
    <source>
        <dbReference type="PROSITE" id="PS50158"/>
    </source>
</evidence>
<dbReference type="SUPFAM" id="SSF57756">
    <property type="entry name" value="Retrovirus zinc finger-like domains"/>
    <property type="match status" value="1"/>
</dbReference>
<dbReference type="PANTHER" id="PTHR46259">
    <property type="entry name" value="ZINC FINGER CCHC-TYPE AND RNA-BINDING MOTIF-CONTAINING PROTEIN 1"/>
    <property type="match status" value="1"/>
</dbReference>
<dbReference type="FunFam" id="3.30.70.330:FF:000233">
    <property type="entry name" value="Zinc finger CCHC-type and RNA-binding motif-containing protein 1"/>
    <property type="match status" value="1"/>
</dbReference>
<dbReference type="InterPro" id="IPR044598">
    <property type="entry name" value="ZCRB1"/>
</dbReference>
<evidence type="ECO:0000256" key="15">
    <source>
        <dbReference type="SAM" id="Phobius"/>
    </source>
</evidence>
<feature type="transmembrane region" description="Helical" evidence="15">
    <location>
        <begin position="21"/>
        <end position="44"/>
    </location>
</feature>
<evidence type="ECO:0000256" key="4">
    <source>
        <dbReference type="ARBA" id="ARBA00022723"/>
    </source>
</evidence>
<dbReference type="RefSeq" id="XP_020455196.1">
    <property type="nucleotide sequence ID" value="XM_020599540.1"/>
</dbReference>
<feature type="compositionally biased region" description="Basic residues" evidence="14">
    <location>
        <begin position="171"/>
        <end position="180"/>
    </location>
</feature>
<dbReference type="InterPro" id="IPR012677">
    <property type="entry name" value="Nucleotide-bd_a/b_plait_sf"/>
</dbReference>
<reference evidence="18" key="2">
    <citation type="submission" date="2025-09" db="UniProtKB">
        <authorList>
            <consortium name="Ensembl"/>
        </authorList>
    </citation>
    <scope>IDENTIFICATION</scope>
</reference>
<evidence type="ECO:0000259" key="16">
    <source>
        <dbReference type="PROSITE" id="PS50102"/>
    </source>
</evidence>
<dbReference type="InterPro" id="IPR036875">
    <property type="entry name" value="Znf_CCHC_sf"/>
</dbReference>
<dbReference type="SUPFAM" id="SSF54928">
    <property type="entry name" value="RNA-binding domain, RBD"/>
    <property type="match status" value="1"/>
</dbReference>
<dbReference type="InterPro" id="IPR001878">
    <property type="entry name" value="Znf_CCHC"/>
</dbReference>
<keyword evidence="15" id="KW-0472">Membrane</keyword>
<feature type="domain" description="CCHC-type" evidence="17">
    <location>
        <begin position="144"/>
        <end position="160"/>
    </location>
</feature>
<evidence type="ECO:0000313" key="18">
    <source>
        <dbReference type="Ensembl" id="ENSMALP00000024249.1"/>
    </source>
</evidence>
<dbReference type="SMART" id="SM00343">
    <property type="entry name" value="ZnF_C2HC"/>
    <property type="match status" value="1"/>
</dbReference>
<keyword evidence="7" id="KW-0862">Zinc</keyword>
<dbReference type="Pfam" id="PF00098">
    <property type="entry name" value="zf-CCHC"/>
    <property type="match status" value="1"/>
</dbReference>
<dbReference type="AlphaFoldDB" id="A0A3Q3JVT5"/>
<keyword evidence="15" id="KW-0812">Transmembrane</keyword>
<dbReference type="SMART" id="SM00360">
    <property type="entry name" value="RRM"/>
    <property type="match status" value="1"/>
</dbReference>
<evidence type="ECO:0000256" key="1">
    <source>
        <dbReference type="ARBA" id="ARBA00004123"/>
    </source>
</evidence>
<evidence type="ECO:0000256" key="12">
    <source>
        <dbReference type="PROSITE-ProRule" id="PRU00047"/>
    </source>
</evidence>
<feature type="domain" description="RRM" evidence="16">
    <location>
        <begin position="48"/>
        <end position="126"/>
    </location>
</feature>
<dbReference type="STRING" id="43700.ENSMALP00000024249"/>
<protein>
    <recommendedName>
        <fullName evidence="2">Zinc finger CCHC-type and RNA-binding motif-containing protein 1</fullName>
    </recommendedName>
    <alternativeName>
        <fullName evidence="11">U11/U12 small nuclear ribonucleoprotein 31 kDa protein</fullName>
    </alternativeName>
</protein>
<dbReference type="Pfam" id="PF00076">
    <property type="entry name" value="RRM_1"/>
    <property type="match status" value="1"/>
</dbReference>
<dbReference type="Gene3D" id="4.10.60.10">
    <property type="entry name" value="Zinc finger, CCHC-type"/>
    <property type="match status" value="1"/>
</dbReference>
<keyword evidence="19" id="KW-1185">Reference proteome</keyword>
<dbReference type="InterPro" id="IPR035979">
    <property type="entry name" value="RBD_domain_sf"/>
</dbReference>
<keyword evidence="3" id="KW-0507">mRNA processing</keyword>
<dbReference type="GeneID" id="109959837"/>
<evidence type="ECO:0000256" key="13">
    <source>
        <dbReference type="PROSITE-ProRule" id="PRU00176"/>
    </source>
</evidence>
<dbReference type="GO" id="GO:0005689">
    <property type="term" value="C:U12-type spliceosomal complex"/>
    <property type="evidence" value="ECO:0007669"/>
    <property type="project" value="InterPro"/>
</dbReference>
<dbReference type="FunFam" id="4.10.60.10:FF:000009">
    <property type="entry name" value="Zinc finger CCHC-type and RNA-binding motif-containing protein 1"/>
    <property type="match status" value="1"/>
</dbReference>
<keyword evidence="9" id="KW-0508">mRNA splicing</keyword>
<keyword evidence="10" id="KW-0539">Nucleus</keyword>
<dbReference type="InterPro" id="IPR000504">
    <property type="entry name" value="RRM_dom"/>
</dbReference>
<dbReference type="InterPro" id="IPR003954">
    <property type="entry name" value="RRM_euk-type"/>
</dbReference>
<dbReference type="GO" id="GO:0003723">
    <property type="term" value="F:RNA binding"/>
    <property type="evidence" value="ECO:0007669"/>
    <property type="project" value="UniProtKB-UniRule"/>
</dbReference>
<feature type="region of interest" description="Disordered" evidence="14">
    <location>
        <begin position="157"/>
        <end position="255"/>
    </location>
</feature>
<dbReference type="PANTHER" id="PTHR46259:SF1">
    <property type="entry name" value="ZINC FINGER CCHC-TYPE AND RNA-BINDING MOTIF-CONTAINING PROTEIN 1"/>
    <property type="match status" value="1"/>
</dbReference>
<evidence type="ECO:0000256" key="7">
    <source>
        <dbReference type="ARBA" id="ARBA00022833"/>
    </source>
</evidence>
<reference evidence="18" key="1">
    <citation type="submission" date="2025-08" db="UniProtKB">
        <authorList>
            <consortium name="Ensembl"/>
        </authorList>
    </citation>
    <scope>IDENTIFICATION</scope>
</reference>
<keyword evidence="4" id="KW-0479">Metal-binding</keyword>
<dbReference type="GO" id="GO:0000398">
    <property type="term" value="P:mRNA splicing, via spliceosome"/>
    <property type="evidence" value="ECO:0007669"/>
    <property type="project" value="InterPro"/>
</dbReference>
<evidence type="ECO:0000256" key="14">
    <source>
        <dbReference type="SAM" id="MobiDB-lite"/>
    </source>
</evidence>
<dbReference type="PROSITE" id="PS50158">
    <property type="entry name" value="ZF_CCHC"/>
    <property type="match status" value="1"/>
</dbReference>
<keyword evidence="5" id="KW-0747">Spliceosome</keyword>
<dbReference type="CTD" id="85437"/>
<feature type="compositionally biased region" description="Basic and acidic residues" evidence="14">
    <location>
        <begin position="212"/>
        <end position="228"/>
    </location>
</feature>
<organism evidence="18 19">
    <name type="scientific">Monopterus albus</name>
    <name type="common">Swamp eel</name>
    <dbReference type="NCBI Taxonomy" id="43700"/>
    <lineage>
        <taxon>Eukaryota</taxon>
        <taxon>Metazoa</taxon>
        <taxon>Chordata</taxon>
        <taxon>Craniata</taxon>
        <taxon>Vertebrata</taxon>
        <taxon>Euteleostomi</taxon>
        <taxon>Actinopterygii</taxon>
        <taxon>Neopterygii</taxon>
        <taxon>Teleostei</taxon>
        <taxon>Neoteleostei</taxon>
        <taxon>Acanthomorphata</taxon>
        <taxon>Anabantaria</taxon>
        <taxon>Synbranchiformes</taxon>
        <taxon>Synbranchidae</taxon>
        <taxon>Monopterus</taxon>
    </lineage>
</organism>
<evidence type="ECO:0000256" key="10">
    <source>
        <dbReference type="ARBA" id="ARBA00023242"/>
    </source>
</evidence>
<evidence type="ECO:0000256" key="11">
    <source>
        <dbReference type="ARBA" id="ARBA00032031"/>
    </source>
</evidence>
<dbReference type="KEGG" id="malb:109959837"/>
<feature type="compositionally biased region" description="Acidic residues" evidence="14">
    <location>
        <begin position="186"/>
        <end position="198"/>
    </location>
</feature>
<evidence type="ECO:0000313" key="19">
    <source>
        <dbReference type="Proteomes" id="UP000261600"/>
    </source>
</evidence>
<evidence type="ECO:0000256" key="8">
    <source>
        <dbReference type="ARBA" id="ARBA00022884"/>
    </source>
</evidence>
<dbReference type="OrthoDB" id="267048at2759"/>
<comment type="subcellular location">
    <subcellularLocation>
        <location evidence="1">Nucleus</location>
    </subcellularLocation>
</comment>
<accession>A0A3Q3JVT5</accession>
<keyword evidence="15" id="KW-1133">Transmembrane helix</keyword>
<evidence type="ECO:0000256" key="2">
    <source>
        <dbReference type="ARBA" id="ARBA00015428"/>
    </source>
</evidence>
<dbReference type="Proteomes" id="UP000261600">
    <property type="component" value="Unplaced"/>
</dbReference>
<evidence type="ECO:0000256" key="3">
    <source>
        <dbReference type="ARBA" id="ARBA00022664"/>
    </source>
</evidence>
<evidence type="ECO:0000256" key="9">
    <source>
        <dbReference type="ARBA" id="ARBA00023187"/>
    </source>
</evidence>
<dbReference type="Gene3D" id="3.30.70.330">
    <property type="match status" value="1"/>
</dbReference>